<dbReference type="GO" id="GO:0004177">
    <property type="term" value="F:aminopeptidase activity"/>
    <property type="evidence" value="ECO:0007669"/>
    <property type="project" value="UniProtKB-KW"/>
</dbReference>
<dbReference type="STRING" id="33968.BMS77_05385"/>
<dbReference type="SUPFAM" id="SSF53092">
    <property type="entry name" value="Creatinase/prolidase N-terminal domain"/>
    <property type="match status" value="1"/>
</dbReference>
<dbReference type="Pfam" id="PF01321">
    <property type="entry name" value="Creatinase_N"/>
    <property type="match status" value="1"/>
</dbReference>
<dbReference type="InterPro" id="IPR000994">
    <property type="entry name" value="Pept_M24"/>
</dbReference>
<evidence type="ECO:0000313" key="1">
    <source>
        <dbReference type="EMBL" id="ORI98112.1"/>
    </source>
</evidence>
<sequence>MTKYYEARLKKLQALLTKLDLDGMIVYQGFNTKYLTGFEGGTGDGVVIVSLNQARLITDARYEEDYKNRLPEGVDLKITRAYYEDAVATAQEFGIKHLAFEADLPYNIYDYLDELLPANIEFDALPSAIETLREVKDESELAALRLAATASVKAFQDLIPFIQPGKTEREVANELDRLQKKYGAEKASFDTIVASGYRSALPHGEATDKVIADGELVTIDFGYYVDGYTSDVTRTIAVGQVSDELKEIYDIVKQANENAIAIVKPGISGSEIDKVARDYITEHGYGQQYNHGGGHGVGLDIHEGPAISPRSSDEMQVGHLLTIEPGIYLGGKGGVRIEDDVIVTADGYENLTADLSKDFLMIGA</sequence>
<dbReference type="Gene3D" id="3.40.350.10">
    <property type="entry name" value="Creatinase/prolidase N-terminal domain"/>
    <property type="match status" value="1"/>
</dbReference>
<name>A0A1X0VEE5_LEUPS</name>
<evidence type="ECO:0000313" key="2">
    <source>
        <dbReference type="Proteomes" id="UP000192288"/>
    </source>
</evidence>
<protein>
    <submittedName>
        <fullName evidence="1">X-Pro aminopeptidase</fullName>
    </submittedName>
</protein>
<dbReference type="PANTHER" id="PTHR46112">
    <property type="entry name" value="AMINOPEPTIDASE"/>
    <property type="match status" value="1"/>
</dbReference>
<gene>
    <name evidence="1" type="ORF">BMR96_03325</name>
</gene>
<comment type="caution">
    <text evidence="1">The sequence shown here is derived from an EMBL/GenBank/DDBJ whole genome shotgun (WGS) entry which is preliminary data.</text>
</comment>
<dbReference type="EMBL" id="MPLS01000008">
    <property type="protein sequence ID" value="ORI98112.1"/>
    <property type="molecule type" value="Genomic_DNA"/>
</dbReference>
<dbReference type="eggNOG" id="COG0006">
    <property type="taxonomic scope" value="Bacteria"/>
</dbReference>
<dbReference type="Pfam" id="PF00557">
    <property type="entry name" value="Peptidase_M24"/>
    <property type="match status" value="1"/>
</dbReference>
<keyword evidence="1" id="KW-0031">Aminopeptidase</keyword>
<accession>A0A1X0VEE5</accession>
<dbReference type="Proteomes" id="UP000192288">
    <property type="component" value="Unassembled WGS sequence"/>
</dbReference>
<dbReference type="InterPro" id="IPR036005">
    <property type="entry name" value="Creatinase/aminopeptidase-like"/>
</dbReference>
<proteinExistence type="predicted"/>
<dbReference type="AlphaFoldDB" id="A0A1X0VEE5"/>
<reference evidence="1 2" key="1">
    <citation type="journal article" date="2017" name="Front. Microbiol.">
        <title>Genomic Characterization of Dairy Associated Leuconostoc Species and Diversity of Leuconostocs in Undefined Mixed Mesophilic Starter Cultures.</title>
        <authorList>
            <person name="Frantzen C.A."/>
            <person name="Kot W."/>
            <person name="Pedersen T.B."/>
            <person name="Ardo Y.M."/>
            <person name="Broadbent J.R."/>
            <person name="Neve H."/>
            <person name="Hansen L.H."/>
            <person name="Dal Bello F."/>
            <person name="Ostlie H.M."/>
            <person name="Kleppen H.P."/>
            <person name="Vogensen F.K."/>
            <person name="Holo H."/>
        </authorList>
    </citation>
    <scope>NUCLEOTIDE SEQUENCE [LARGE SCALE GENOMIC DNA]</scope>
    <source>
        <strain evidence="1 2">LMGCF08</strain>
    </source>
</reference>
<organism evidence="1 2">
    <name type="scientific">Leuconostoc pseudomesenteroides</name>
    <dbReference type="NCBI Taxonomy" id="33968"/>
    <lineage>
        <taxon>Bacteria</taxon>
        <taxon>Bacillati</taxon>
        <taxon>Bacillota</taxon>
        <taxon>Bacilli</taxon>
        <taxon>Lactobacillales</taxon>
        <taxon>Lactobacillaceae</taxon>
        <taxon>Leuconostoc</taxon>
    </lineage>
</organism>
<dbReference type="Gene3D" id="3.90.230.10">
    <property type="entry name" value="Creatinase/methionine aminopeptidase superfamily"/>
    <property type="match status" value="1"/>
</dbReference>
<dbReference type="InterPro" id="IPR029149">
    <property type="entry name" value="Creatin/AminoP/Spt16_N"/>
</dbReference>
<dbReference type="InterPro" id="IPR050659">
    <property type="entry name" value="Peptidase_M24B"/>
</dbReference>
<dbReference type="CDD" id="cd01092">
    <property type="entry name" value="APP-like"/>
    <property type="match status" value="1"/>
</dbReference>
<keyword evidence="1" id="KW-0645">Protease</keyword>
<dbReference type="RefSeq" id="WP_080519236.1">
    <property type="nucleotide sequence ID" value="NZ_MPLS01000008.1"/>
</dbReference>
<dbReference type="PANTHER" id="PTHR46112:SF3">
    <property type="entry name" value="AMINOPEPTIDASE YPDF"/>
    <property type="match status" value="1"/>
</dbReference>
<keyword evidence="1" id="KW-0378">Hydrolase</keyword>
<dbReference type="InterPro" id="IPR000587">
    <property type="entry name" value="Creatinase_N"/>
</dbReference>
<dbReference type="SUPFAM" id="SSF55920">
    <property type="entry name" value="Creatinase/aminopeptidase"/>
    <property type="match status" value="1"/>
</dbReference>